<evidence type="ECO:0000313" key="1">
    <source>
        <dbReference type="EMBL" id="MVO90565.1"/>
    </source>
</evidence>
<dbReference type="AlphaFoldDB" id="A0A6L6X9E0"/>
<dbReference type="InterPro" id="IPR016084">
    <property type="entry name" value="Haem_Oase-like_multi-hlx"/>
</dbReference>
<accession>A0A6L6X9E0</accession>
<name>A0A6L6X9E0_9ACTN</name>
<proteinExistence type="predicted"/>
<evidence type="ECO:0000313" key="2">
    <source>
        <dbReference type="Proteomes" id="UP000483802"/>
    </source>
</evidence>
<dbReference type="Proteomes" id="UP000483802">
    <property type="component" value="Unassembled WGS sequence"/>
</dbReference>
<reference evidence="1 2" key="1">
    <citation type="submission" date="2019-11" db="EMBL/GenBank/DDBJ databases">
        <title>Streptomyces typhae sp. nov., a novel endophytic actinomycete isolated from the root of cattail pollen (Typha angustifolia L.).</title>
        <authorList>
            <person name="Peng C."/>
        </authorList>
    </citation>
    <scope>NUCLEOTIDE SEQUENCE [LARGE SCALE GENOMIC DNA]</scope>
    <source>
        <strain evidence="2">p1417</strain>
    </source>
</reference>
<dbReference type="Gene3D" id="1.20.910.10">
    <property type="entry name" value="Heme oxygenase-like"/>
    <property type="match status" value="1"/>
</dbReference>
<dbReference type="EMBL" id="WPNZ01000034">
    <property type="protein sequence ID" value="MVO90565.1"/>
    <property type="molecule type" value="Genomic_DNA"/>
</dbReference>
<dbReference type="RefSeq" id="WP_157169545.1">
    <property type="nucleotide sequence ID" value="NZ_WPNZ01000034.1"/>
</dbReference>
<sequence>MPQEGIGATAEELIRELGNRRTRHTAEAQAGQDTQGSSYVRDNALLDLARRGELSREHLRRLVAVDAQCQRTELAAYALMTTRFPHRPAADLYAGLIGLVGAAQPSLADCAKALGMSEEDFRHGPRTYRTYAFDGLLSWVALQGSQADTGLALHSDLTVYLGGCAELVQAVRTADIPAPDEFLAHYGTASAPDLLALALETTDDGLRRGDDPTTALHTAWLLEMSLEDFWRAAAESALG</sequence>
<keyword evidence="2" id="KW-1185">Reference proteome</keyword>
<comment type="caution">
    <text evidence="1">The sequence shown here is derived from an EMBL/GenBank/DDBJ whole genome shotgun (WGS) entry which is preliminary data.</text>
</comment>
<protein>
    <submittedName>
        <fullName evidence="1">Uncharacterized protein</fullName>
    </submittedName>
</protein>
<organism evidence="1 2">
    <name type="scientific">Streptomyces typhae</name>
    <dbReference type="NCBI Taxonomy" id="2681492"/>
    <lineage>
        <taxon>Bacteria</taxon>
        <taxon>Bacillati</taxon>
        <taxon>Actinomycetota</taxon>
        <taxon>Actinomycetes</taxon>
        <taxon>Kitasatosporales</taxon>
        <taxon>Streptomycetaceae</taxon>
        <taxon>Streptomyces</taxon>
    </lineage>
</organism>
<dbReference type="SUPFAM" id="SSF48613">
    <property type="entry name" value="Heme oxygenase-like"/>
    <property type="match status" value="1"/>
</dbReference>
<gene>
    <name evidence="1" type="ORF">GPA10_38900</name>
</gene>